<dbReference type="Proteomes" id="UP001066276">
    <property type="component" value="Chromosome 2_1"/>
</dbReference>
<dbReference type="AlphaFoldDB" id="A0AAV7VS99"/>
<keyword evidence="2" id="KW-1185">Reference proteome</keyword>
<accession>A0AAV7VS99</accession>
<proteinExistence type="predicted"/>
<name>A0AAV7VS99_PLEWA</name>
<reference evidence="1" key="1">
    <citation type="journal article" date="2022" name="bioRxiv">
        <title>Sequencing and chromosome-scale assembly of the giantPleurodeles waltlgenome.</title>
        <authorList>
            <person name="Brown T."/>
            <person name="Elewa A."/>
            <person name="Iarovenko S."/>
            <person name="Subramanian E."/>
            <person name="Araus A.J."/>
            <person name="Petzold A."/>
            <person name="Susuki M."/>
            <person name="Suzuki K.-i.T."/>
            <person name="Hayashi T."/>
            <person name="Toyoda A."/>
            <person name="Oliveira C."/>
            <person name="Osipova E."/>
            <person name="Leigh N.D."/>
            <person name="Simon A."/>
            <person name="Yun M.H."/>
        </authorList>
    </citation>
    <scope>NUCLEOTIDE SEQUENCE</scope>
    <source>
        <strain evidence="1">20211129_DDA</strain>
        <tissue evidence="1">Liver</tissue>
    </source>
</reference>
<protein>
    <submittedName>
        <fullName evidence="1">Uncharacterized protein</fullName>
    </submittedName>
</protein>
<organism evidence="1 2">
    <name type="scientific">Pleurodeles waltl</name>
    <name type="common">Iberian ribbed newt</name>
    <dbReference type="NCBI Taxonomy" id="8319"/>
    <lineage>
        <taxon>Eukaryota</taxon>
        <taxon>Metazoa</taxon>
        <taxon>Chordata</taxon>
        <taxon>Craniata</taxon>
        <taxon>Vertebrata</taxon>
        <taxon>Euteleostomi</taxon>
        <taxon>Amphibia</taxon>
        <taxon>Batrachia</taxon>
        <taxon>Caudata</taxon>
        <taxon>Salamandroidea</taxon>
        <taxon>Salamandridae</taxon>
        <taxon>Pleurodelinae</taxon>
        <taxon>Pleurodeles</taxon>
    </lineage>
</organism>
<sequence>MCVKSSGGTSPCGRALSPCQQDIYKLSVTCEGRTRRACLVSLETDDQLGVRDACRLGTFSTRYYLQRVSCGDTHT</sequence>
<evidence type="ECO:0000313" key="1">
    <source>
        <dbReference type="EMBL" id="KAJ1203560.1"/>
    </source>
</evidence>
<dbReference type="EMBL" id="JANPWB010000003">
    <property type="protein sequence ID" value="KAJ1203560.1"/>
    <property type="molecule type" value="Genomic_DNA"/>
</dbReference>
<evidence type="ECO:0000313" key="2">
    <source>
        <dbReference type="Proteomes" id="UP001066276"/>
    </source>
</evidence>
<gene>
    <name evidence="1" type="ORF">NDU88_007345</name>
</gene>
<comment type="caution">
    <text evidence="1">The sequence shown here is derived from an EMBL/GenBank/DDBJ whole genome shotgun (WGS) entry which is preliminary data.</text>
</comment>